<name>A0A7Y9L880_9ACTN</name>
<evidence type="ECO:0000256" key="4">
    <source>
        <dbReference type="ARBA" id="ARBA00023239"/>
    </source>
</evidence>
<evidence type="ECO:0000313" key="6">
    <source>
        <dbReference type="EMBL" id="NYE70499.1"/>
    </source>
</evidence>
<proteinExistence type="predicted"/>
<sequence length="684" mass="75033">MPMSRLRTDDELKRLRERWTDPAFATARDSLLEQAETALAADLRPVGEAGGWGHAFHCPDHVVPLEFDPSGPPQHRCPVDGKLWQGEDFDGGWRCALNGRIMGGIQACATVVAAVGPEAGDRRLAYPREILLDYAERYPNLPPSGRWAGKGKITGQGLEEAVWAIGACRVYDAIRDQLSDADRTMIETGLLRGLAAHLTDQLFGKIHNIECWQLSALAHLGVILDDDDLIALAVDGETGLTAQFAEGILDDGWWAEGSPTYHYYMLSGALAAAAALRERRPAFLETRGLRDMLLTPLSMIRSDFSLPATNDGWNSIAFPYGLAQYAGHYEQGYGLWPDPRFAEVLAACYAQGTPRTGEAALALGPDLTDVAAPAAWPLKTVHPTSGYAILADDHRYLLLKYGPHGGGHGHPDKLQLDLWADGVRLAPDAGSPAYTSPLQGPWIRQTLSHNTVLLDQTSQPEAEGTLINFRDPAEHPYGLAEASVTWPEDPDAVAGRQGSWLREPRRTHVPAYAGAELRRSVLWTADYFVDLVRVEAPQEVPIDLAWHHRGVLLGRDDLEPVDWRPPDETYAILSEVHRLAPQDQEWQLSWEVEGVTTRLWAHDPEGTEVITATTPGNPPAEPQSTVLRRAHGRAARFGAVIETSRGPGRIDAVEWEDRGETLIVSVRLPDRTDSWTLPASGVAT</sequence>
<dbReference type="Proteomes" id="UP000569914">
    <property type="component" value="Unassembled WGS sequence"/>
</dbReference>
<organism evidence="6 7">
    <name type="scientific">Microlunatus parietis</name>
    <dbReference type="NCBI Taxonomy" id="682979"/>
    <lineage>
        <taxon>Bacteria</taxon>
        <taxon>Bacillati</taxon>
        <taxon>Actinomycetota</taxon>
        <taxon>Actinomycetes</taxon>
        <taxon>Propionibacteriales</taxon>
        <taxon>Propionibacteriaceae</taxon>
        <taxon>Microlunatus</taxon>
    </lineage>
</organism>
<dbReference type="GO" id="GO:0016829">
    <property type="term" value="F:lyase activity"/>
    <property type="evidence" value="ECO:0007669"/>
    <property type="project" value="UniProtKB-KW"/>
</dbReference>
<dbReference type="AlphaFoldDB" id="A0A7Y9L880"/>
<evidence type="ECO:0000259" key="5">
    <source>
        <dbReference type="Pfam" id="PF07940"/>
    </source>
</evidence>
<evidence type="ECO:0000256" key="1">
    <source>
        <dbReference type="ARBA" id="ARBA00004418"/>
    </source>
</evidence>
<evidence type="ECO:0000256" key="3">
    <source>
        <dbReference type="ARBA" id="ARBA00022764"/>
    </source>
</evidence>
<evidence type="ECO:0000256" key="2">
    <source>
        <dbReference type="ARBA" id="ARBA00022729"/>
    </source>
</evidence>
<dbReference type="SUPFAM" id="SSF48230">
    <property type="entry name" value="Chondroitin AC/alginate lyase"/>
    <property type="match status" value="1"/>
</dbReference>
<keyword evidence="4" id="KW-0456">Lyase</keyword>
<keyword evidence="7" id="KW-1185">Reference proteome</keyword>
<feature type="domain" description="Heparinase II/III-like C-terminal" evidence="5">
    <location>
        <begin position="383"/>
        <end position="548"/>
    </location>
</feature>
<protein>
    <recommendedName>
        <fullName evidence="5">Heparinase II/III-like C-terminal domain-containing protein</fullName>
    </recommendedName>
</protein>
<dbReference type="InterPro" id="IPR012480">
    <property type="entry name" value="Hepar_II_III_C"/>
</dbReference>
<reference evidence="6 7" key="1">
    <citation type="submission" date="2020-07" db="EMBL/GenBank/DDBJ databases">
        <title>Sequencing the genomes of 1000 actinobacteria strains.</title>
        <authorList>
            <person name="Klenk H.-P."/>
        </authorList>
    </citation>
    <scope>NUCLEOTIDE SEQUENCE [LARGE SCALE GENOMIC DNA]</scope>
    <source>
        <strain evidence="6 7">DSM 22083</strain>
    </source>
</reference>
<gene>
    <name evidence="6" type="ORF">BKA15_001828</name>
</gene>
<dbReference type="InterPro" id="IPR008929">
    <property type="entry name" value="Chondroitin_lyas"/>
</dbReference>
<keyword evidence="2" id="KW-0732">Signal</keyword>
<dbReference type="EMBL" id="JACCBU010000001">
    <property type="protein sequence ID" value="NYE70499.1"/>
    <property type="molecule type" value="Genomic_DNA"/>
</dbReference>
<dbReference type="PANTHER" id="PTHR39210">
    <property type="entry name" value="HEPARIN-SULFATE LYASE"/>
    <property type="match status" value="1"/>
</dbReference>
<dbReference type="Pfam" id="PF07940">
    <property type="entry name" value="Hepar_II_III_C"/>
    <property type="match status" value="1"/>
</dbReference>
<comment type="subcellular location">
    <subcellularLocation>
        <location evidence="1">Periplasm</location>
    </subcellularLocation>
</comment>
<evidence type="ECO:0000313" key="7">
    <source>
        <dbReference type="Proteomes" id="UP000569914"/>
    </source>
</evidence>
<dbReference type="PANTHER" id="PTHR39210:SF1">
    <property type="entry name" value="HEPARIN-SULFATE LYASE"/>
    <property type="match status" value="1"/>
</dbReference>
<dbReference type="Gene3D" id="1.50.10.100">
    <property type="entry name" value="Chondroitin AC/alginate lyase"/>
    <property type="match status" value="1"/>
</dbReference>
<dbReference type="Gene3D" id="2.70.98.70">
    <property type="match status" value="1"/>
</dbReference>
<accession>A0A7Y9L880</accession>
<dbReference type="GO" id="GO:0042597">
    <property type="term" value="C:periplasmic space"/>
    <property type="evidence" value="ECO:0007669"/>
    <property type="project" value="UniProtKB-SubCell"/>
</dbReference>
<keyword evidence="3" id="KW-0574">Periplasm</keyword>
<comment type="caution">
    <text evidence="6">The sequence shown here is derived from an EMBL/GenBank/DDBJ whole genome shotgun (WGS) entry which is preliminary data.</text>
</comment>